<feature type="transmembrane region" description="Helical" evidence="1">
    <location>
        <begin position="5"/>
        <end position="26"/>
    </location>
</feature>
<name>A0A2P2QWW8_RHIMU</name>
<evidence type="ECO:0000256" key="1">
    <source>
        <dbReference type="SAM" id="Phobius"/>
    </source>
</evidence>
<evidence type="ECO:0000313" key="2">
    <source>
        <dbReference type="EMBL" id="MBX71447.1"/>
    </source>
</evidence>
<keyword evidence="1" id="KW-1133">Transmembrane helix</keyword>
<accession>A0A2P2QWW8</accession>
<keyword evidence="1" id="KW-0472">Membrane</keyword>
<reference evidence="2" key="1">
    <citation type="submission" date="2018-02" db="EMBL/GenBank/DDBJ databases">
        <title>Rhizophora mucronata_Transcriptome.</title>
        <authorList>
            <person name="Meera S.P."/>
            <person name="Sreeshan A."/>
            <person name="Augustine A."/>
        </authorList>
    </citation>
    <scope>NUCLEOTIDE SEQUENCE</scope>
    <source>
        <tissue evidence="2">Leaf</tissue>
    </source>
</reference>
<sequence length="27" mass="3261">MGNSLFCFLSFLFIFLVLYLPVPFFWV</sequence>
<organism evidence="2">
    <name type="scientific">Rhizophora mucronata</name>
    <name type="common">Asiatic mangrove</name>
    <dbReference type="NCBI Taxonomy" id="61149"/>
    <lineage>
        <taxon>Eukaryota</taxon>
        <taxon>Viridiplantae</taxon>
        <taxon>Streptophyta</taxon>
        <taxon>Embryophyta</taxon>
        <taxon>Tracheophyta</taxon>
        <taxon>Spermatophyta</taxon>
        <taxon>Magnoliopsida</taxon>
        <taxon>eudicotyledons</taxon>
        <taxon>Gunneridae</taxon>
        <taxon>Pentapetalae</taxon>
        <taxon>rosids</taxon>
        <taxon>fabids</taxon>
        <taxon>Malpighiales</taxon>
        <taxon>Rhizophoraceae</taxon>
        <taxon>Rhizophora</taxon>
    </lineage>
</organism>
<protein>
    <submittedName>
        <fullName evidence="2">Uncharacterized protein</fullName>
    </submittedName>
</protein>
<dbReference type="AlphaFoldDB" id="A0A2P2QWW8"/>
<dbReference type="EMBL" id="GGEC01090963">
    <property type="protein sequence ID" value="MBX71447.1"/>
    <property type="molecule type" value="Transcribed_RNA"/>
</dbReference>
<keyword evidence="1" id="KW-0812">Transmembrane</keyword>
<proteinExistence type="predicted"/>